<evidence type="ECO:0000313" key="7">
    <source>
        <dbReference type="Proteomes" id="UP000077037"/>
    </source>
</evidence>
<dbReference type="PRINTS" id="PR00455">
    <property type="entry name" value="HTHTETR"/>
</dbReference>
<dbReference type="Pfam" id="PF00440">
    <property type="entry name" value="TetR_N"/>
    <property type="match status" value="1"/>
</dbReference>
<dbReference type="Gene3D" id="1.10.357.10">
    <property type="entry name" value="Tetracycline Repressor, domain 2"/>
    <property type="match status" value="1"/>
</dbReference>
<dbReference type="Pfam" id="PF17918">
    <property type="entry name" value="TetR_C_15"/>
    <property type="match status" value="1"/>
</dbReference>
<dbReference type="SUPFAM" id="SSF46689">
    <property type="entry name" value="Homeodomain-like"/>
    <property type="match status" value="1"/>
</dbReference>
<dbReference type="RefSeq" id="WP_066412812.1">
    <property type="nucleotide sequence ID" value="NZ_FKBS01000014.1"/>
</dbReference>
<keyword evidence="3" id="KW-0804">Transcription</keyword>
<keyword evidence="2 4" id="KW-0238">DNA-binding</keyword>
<evidence type="ECO:0000256" key="4">
    <source>
        <dbReference type="PROSITE-ProRule" id="PRU00335"/>
    </source>
</evidence>
<dbReference type="AlphaFoldDB" id="A0A157PID4"/>
<organism evidence="6 7">
    <name type="scientific">Bordetella ansorpii</name>
    <dbReference type="NCBI Taxonomy" id="288768"/>
    <lineage>
        <taxon>Bacteria</taxon>
        <taxon>Pseudomonadati</taxon>
        <taxon>Pseudomonadota</taxon>
        <taxon>Betaproteobacteria</taxon>
        <taxon>Burkholderiales</taxon>
        <taxon>Alcaligenaceae</taxon>
        <taxon>Bordetella</taxon>
    </lineage>
</organism>
<keyword evidence="1" id="KW-0805">Transcription regulation</keyword>
<name>A0A157PID4_9BORD</name>
<reference evidence="6 7" key="1">
    <citation type="submission" date="2016-03" db="EMBL/GenBank/DDBJ databases">
        <authorList>
            <consortium name="Pathogen Informatics"/>
        </authorList>
    </citation>
    <scope>NUCLEOTIDE SEQUENCE [LARGE SCALE GENOMIC DNA]</scope>
    <source>
        <strain evidence="6 7">NCTC13364</strain>
    </source>
</reference>
<dbReference type="Proteomes" id="UP000077037">
    <property type="component" value="Unassembled WGS sequence"/>
</dbReference>
<dbReference type="OrthoDB" id="9816320at2"/>
<feature type="domain" description="HTH tetR-type" evidence="5">
    <location>
        <begin position="21"/>
        <end position="81"/>
    </location>
</feature>
<feature type="DNA-binding region" description="H-T-H motif" evidence="4">
    <location>
        <begin position="44"/>
        <end position="63"/>
    </location>
</feature>
<evidence type="ECO:0000313" key="6">
    <source>
        <dbReference type="EMBL" id="SAI33114.1"/>
    </source>
</evidence>
<dbReference type="InterPro" id="IPR041669">
    <property type="entry name" value="TetR_C_15"/>
</dbReference>
<evidence type="ECO:0000256" key="3">
    <source>
        <dbReference type="ARBA" id="ARBA00023163"/>
    </source>
</evidence>
<proteinExistence type="predicted"/>
<evidence type="ECO:0000256" key="1">
    <source>
        <dbReference type="ARBA" id="ARBA00023015"/>
    </source>
</evidence>
<dbReference type="InterPro" id="IPR009057">
    <property type="entry name" value="Homeodomain-like_sf"/>
</dbReference>
<dbReference type="InterPro" id="IPR001647">
    <property type="entry name" value="HTH_TetR"/>
</dbReference>
<dbReference type="GO" id="GO:0000976">
    <property type="term" value="F:transcription cis-regulatory region binding"/>
    <property type="evidence" value="ECO:0007669"/>
    <property type="project" value="TreeGrafter"/>
</dbReference>
<sequence>MATLAASSLKPRKQPLQARSQATVNAIFEATIQVLLAEGLQKLTTVKVAERAGVSVGTLYQYYPHKQALLYAVLQRHLARVGEAVAQAARSVHGAPLAVMVSTVVKVFVKAKTINLEEGRALYAVAGELDTRELVLASQRRGRAALAEMLATAADVEFEDVATAAFMLNTAMIGPMQPVIEGNAPAKLVRNLPGQLESLALGYLEREARARESLTGNVG</sequence>
<dbReference type="EMBL" id="FKBS01000014">
    <property type="protein sequence ID" value="SAI33114.1"/>
    <property type="molecule type" value="Genomic_DNA"/>
</dbReference>
<dbReference type="GO" id="GO:0003700">
    <property type="term" value="F:DNA-binding transcription factor activity"/>
    <property type="evidence" value="ECO:0007669"/>
    <property type="project" value="TreeGrafter"/>
</dbReference>
<dbReference type="PANTHER" id="PTHR30055:SF234">
    <property type="entry name" value="HTH-TYPE TRANSCRIPTIONAL REGULATOR BETI"/>
    <property type="match status" value="1"/>
</dbReference>
<dbReference type="PROSITE" id="PS50977">
    <property type="entry name" value="HTH_TETR_2"/>
    <property type="match status" value="1"/>
</dbReference>
<gene>
    <name evidence="6" type="primary">kstR</name>
    <name evidence="6" type="ORF">SAMEA1982600_02684</name>
</gene>
<accession>A0A157PID4</accession>
<dbReference type="InterPro" id="IPR050109">
    <property type="entry name" value="HTH-type_TetR-like_transc_reg"/>
</dbReference>
<protein>
    <submittedName>
        <fullName evidence="6">TetR family transcriptional regulator</fullName>
    </submittedName>
</protein>
<dbReference type="PANTHER" id="PTHR30055">
    <property type="entry name" value="HTH-TYPE TRANSCRIPTIONAL REGULATOR RUTR"/>
    <property type="match status" value="1"/>
</dbReference>
<evidence type="ECO:0000256" key="2">
    <source>
        <dbReference type="ARBA" id="ARBA00023125"/>
    </source>
</evidence>
<evidence type="ECO:0000259" key="5">
    <source>
        <dbReference type="PROSITE" id="PS50977"/>
    </source>
</evidence>